<organism evidence="2 3">
    <name type="scientific">Pleomassaria siparia CBS 279.74</name>
    <dbReference type="NCBI Taxonomy" id="1314801"/>
    <lineage>
        <taxon>Eukaryota</taxon>
        <taxon>Fungi</taxon>
        <taxon>Dikarya</taxon>
        <taxon>Ascomycota</taxon>
        <taxon>Pezizomycotina</taxon>
        <taxon>Dothideomycetes</taxon>
        <taxon>Pleosporomycetidae</taxon>
        <taxon>Pleosporales</taxon>
        <taxon>Pleomassariaceae</taxon>
        <taxon>Pleomassaria</taxon>
    </lineage>
</organism>
<feature type="non-terminal residue" evidence="2">
    <location>
        <position position="1"/>
    </location>
</feature>
<protein>
    <recommendedName>
        <fullName evidence="4">MARVEL domain-containing protein</fullName>
    </recommendedName>
</protein>
<evidence type="ECO:0000313" key="3">
    <source>
        <dbReference type="Proteomes" id="UP000799428"/>
    </source>
</evidence>
<dbReference type="OrthoDB" id="5344006at2759"/>
<feature type="transmembrane region" description="Helical" evidence="1">
    <location>
        <begin position="107"/>
        <end position="128"/>
    </location>
</feature>
<name>A0A6G1KN36_9PLEO</name>
<accession>A0A6G1KN36</accession>
<evidence type="ECO:0000256" key="1">
    <source>
        <dbReference type="SAM" id="Phobius"/>
    </source>
</evidence>
<gene>
    <name evidence="2" type="ORF">K504DRAFT_370493</name>
</gene>
<keyword evidence="1" id="KW-0472">Membrane</keyword>
<keyword evidence="1" id="KW-0812">Transmembrane</keyword>
<keyword evidence="1" id="KW-1133">Transmembrane helix</keyword>
<feature type="transmembrane region" description="Helical" evidence="1">
    <location>
        <begin position="36"/>
        <end position="60"/>
    </location>
</feature>
<keyword evidence="3" id="KW-1185">Reference proteome</keyword>
<reference evidence="2" key="1">
    <citation type="journal article" date="2020" name="Stud. Mycol.">
        <title>101 Dothideomycetes genomes: a test case for predicting lifestyles and emergence of pathogens.</title>
        <authorList>
            <person name="Haridas S."/>
            <person name="Albert R."/>
            <person name="Binder M."/>
            <person name="Bloem J."/>
            <person name="Labutti K."/>
            <person name="Salamov A."/>
            <person name="Andreopoulos B."/>
            <person name="Baker S."/>
            <person name="Barry K."/>
            <person name="Bills G."/>
            <person name="Bluhm B."/>
            <person name="Cannon C."/>
            <person name="Castanera R."/>
            <person name="Culley D."/>
            <person name="Daum C."/>
            <person name="Ezra D."/>
            <person name="Gonzalez J."/>
            <person name="Henrissat B."/>
            <person name="Kuo A."/>
            <person name="Liang C."/>
            <person name="Lipzen A."/>
            <person name="Lutzoni F."/>
            <person name="Magnuson J."/>
            <person name="Mondo S."/>
            <person name="Nolan M."/>
            <person name="Ohm R."/>
            <person name="Pangilinan J."/>
            <person name="Park H.-J."/>
            <person name="Ramirez L."/>
            <person name="Alfaro M."/>
            <person name="Sun H."/>
            <person name="Tritt A."/>
            <person name="Yoshinaga Y."/>
            <person name="Zwiers L.-H."/>
            <person name="Turgeon B."/>
            <person name="Goodwin S."/>
            <person name="Spatafora J."/>
            <person name="Crous P."/>
            <person name="Grigoriev I."/>
        </authorList>
    </citation>
    <scope>NUCLEOTIDE SEQUENCE</scope>
    <source>
        <strain evidence="2">CBS 279.74</strain>
    </source>
</reference>
<feature type="transmembrane region" description="Helical" evidence="1">
    <location>
        <begin position="67"/>
        <end position="87"/>
    </location>
</feature>
<proteinExistence type="predicted"/>
<dbReference type="EMBL" id="MU005765">
    <property type="protein sequence ID" value="KAF2713737.1"/>
    <property type="molecule type" value="Genomic_DNA"/>
</dbReference>
<dbReference type="Proteomes" id="UP000799428">
    <property type="component" value="Unassembled WGS sequence"/>
</dbReference>
<evidence type="ECO:0000313" key="2">
    <source>
        <dbReference type="EMBL" id="KAF2713737.1"/>
    </source>
</evidence>
<dbReference type="AlphaFoldDB" id="A0A6G1KN36"/>
<evidence type="ECO:0008006" key="4">
    <source>
        <dbReference type="Google" id="ProtNLM"/>
    </source>
</evidence>
<sequence length="218" mass="24805">AQLASSLIVTGLMLYFSKELQHDHYRLPWTFQPLSLLTLLALTATLLLHLIFSLNLILILNTCTNAVLTLIWTLSFALLTWWSSGTLGNVCNRLNWETGTGIMVCRIYKALFSFTLLGWLSTALAMGLDVRTYKIENKRGMFEPLEQNQSKRAFDVSEPGWKGEIHEMNPIPTRREMHGVKRIREGYAVPDEQFAYGDDTIYHGAGGHMERRSVEGRL</sequence>